<evidence type="ECO:0000256" key="2">
    <source>
        <dbReference type="ARBA" id="ARBA00022450"/>
    </source>
</evidence>
<dbReference type="SUPFAM" id="SSF52777">
    <property type="entry name" value="CoA-dependent acyltransferases"/>
    <property type="match status" value="2"/>
</dbReference>
<dbReference type="InterPro" id="IPR020459">
    <property type="entry name" value="AMP-binding"/>
</dbReference>
<dbReference type="SMART" id="SM00823">
    <property type="entry name" value="PKS_PP"/>
    <property type="match status" value="1"/>
</dbReference>
<protein>
    <recommendedName>
        <fullName evidence="4">Carrier domain-containing protein</fullName>
    </recommendedName>
</protein>
<dbReference type="SUPFAM" id="SSF56801">
    <property type="entry name" value="Acetyl-CoA synthetase-like"/>
    <property type="match status" value="1"/>
</dbReference>
<dbReference type="InterPro" id="IPR036736">
    <property type="entry name" value="ACP-like_sf"/>
</dbReference>
<dbReference type="PROSITE" id="PS00012">
    <property type="entry name" value="PHOSPHOPANTETHEINE"/>
    <property type="match status" value="1"/>
</dbReference>
<dbReference type="Gene3D" id="3.30.300.30">
    <property type="match status" value="1"/>
</dbReference>
<evidence type="ECO:0000259" key="4">
    <source>
        <dbReference type="PROSITE" id="PS50075"/>
    </source>
</evidence>
<dbReference type="InterPro" id="IPR010071">
    <property type="entry name" value="AA_adenyl_dom"/>
</dbReference>
<dbReference type="AlphaFoldDB" id="A0A2A5JJG5"/>
<evidence type="ECO:0000256" key="1">
    <source>
        <dbReference type="ARBA" id="ARBA00001957"/>
    </source>
</evidence>
<organism evidence="5 6">
    <name type="scientific">Pseudoalteromonas piscicida</name>
    <dbReference type="NCBI Taxonomy" id="43662"/>
    <lineage>
        <taxon>Bacteria</taxon>
        <taxon>Pseudomonadati</taxon>
        <taxon>Pseudomonadota</taxon>
        <taxon>Gammaproteobacteria</taxon>
        <taxon>Alteromonadales</taxon>
        <taxon>Pseudoalteromonadaceae</taxon>
        <taxon>Pseudoalteromonas</taxon>
    </lineage>
</organism>
<dbReference type="GO" id="GO:0044550">
    <property type="term" value="P:secondary metabolite biosynthetic process"/>
    <property type="evidence" value="ECO:0007669"/>
    <property type="project" value="TreeGrafter"/>
</dbReference>
<accession>A0A2A5JJG5</accession>
<dbReference type="Gene3D" id="2.30.38.10">
    <property type="entry name" value="Luciferase, Domain 3"/>
    <property type="match status" value="1"/>
</dbReference>
<dbReference type="Gene3D" id="3.30.559.30">
    <property type="entry name" value="Nonribosomal peptide synthetase, condensation domain"/>
    <property type="match status" value="1"/>
</dbReference>
<dbReference type="GO" id="GO:0003824">
    <property type="term" value="F:catalytic activity"/>
    <property type="evidence" value="ECO:0007669"/>
    <property type="project" value="InterPro"/>
</dbReference>
<comment type="cofactor">
    <cofactor evidence="1">
        <name>pantetheine 4'-phosphate</name>
        <dbReference type="ChEBI" id="CHEBI:47942"/>
    </cofactor>
</comment>
<dbReference type="Pfam" id="PF00501">
    <property type="entry name" value="AMP-binding"/>
    <property type="match status" value="1"/>
</dbReference>
<keyword evidence="6" id="KW-1185">Reference proteome</keyword>
<proteinExistence type="predicted"/>
<dbReference type="InterPro" id="IPR020806">
    <property type="entry name" value="PKS_PP-bd"/>
</dbReference>
<dbReference type="PRINTS" id="PR00154">
    <property type="entry name" value="AMPBINDING"/>
</dbReference>
<feature type="non-terminal residue" evidence="5">
    <location>
        <position position="1"/>
    </location>
</feature>
<dbReference type="Gene3D" id="3.30.559.10">
    <property type="entry name" value="Chloramphenicol acetyltransferase-like domain"/>
    <property type="match status" value="1"/>
</dbReference>
<dbReference type="InterPro" id="IPR020845">
    <property type="entry name" value="AMP-binding_CS"/>
</dbReference>
<dbReference type="InterPro" id="IPR006162">
    <property type="entry name" value="Ppantetheine_attach_site"/>
</dbReference>
<dbReference type="Pfam" id="PF00668">
    <property type="entry name" value="Condensation"/>
    <property type="match status" value="2"/>
</dbReference>
<dbReference type="NCBIfam" id="TIGR01733">
    <property type="entry name" value="AA-adenyl-dom"/>
    <property type="match status" value="1"/>
</dbReference>
<feature type="domain" description="Carrier" evidence="4">
    <location>
        <begin position="610"/>
        <end position="685"/>
    </location>
</feature>
<dbReference type="GO" id="GO:0031177">
    <property type="term" value="F:phosphopantetheine binding"/>
    <property type="evidence" value="ECO:0007669"/>
    <property type="project" value="InterPro"/>
</dbReference>
<sequence>ALKLPELEITPEAMLRDSTKFDIELTVKEQESDIMVEWTYSTALFHRHSIAQMANSFELMLAALVSKPEQALASVALLDNEQLDRQLQWGKQFAGTLPGDVTALQHSPSYPEGTCLFDIFERQARISPEAIALRVNGRTMTYRELDKRATHLAAHLQAQGCQPDSRIGLCLHRNEQLFVGVLGVLKAGAAYVPIDPSYPKERVEFMLSDADVKCVLTESSLVAELSLEAHHPICLDVWQGQPVSLQLNRAADANNLAYIIYTSGSTGKPKGVQIEHRNAVAMLDWTQQAFSESERLEVLCSTSISFDLFVFEIWSAWSCGGAVVAVDNILALTERDAPAVSLINTVPSAAAALIEQGYDFEGVQVVNLAGEPLKKQLVNQLFEANAGLQVNNLYGPSEDTTYSTHERYTQPLERAPSIGRAISNTWLYILDKQQQPVPPGVVGELYIGGSGVARGYLNRPELNEACFIENPYDGGVMYRTGDLVRWHVDKAGHLDRLGYQGRIDHQVKLRGFRIELGEIESRLLQQVQIKDVVVVIAGDQLVAYVVWQDTAQTDKIAQVKAALAEQVPDYMVPGFFVDMQSLPLTPNGKIDRKALPALNITANNIEAYTPPKTEDERVLSAIWQSILKVERVGRFDDFFALGGHSLLAVRVISQIRELLGVEVPLKVLFAHSTISALASQLARYGKSRQLPEIIARQEVHPPLSFAQQRLWFIDRLEGGSSQYNMVGSFMLSGHLDSEALASAFAAVVARHEVLRTQFDIEGDAVRLSVLPKGQPSFITSNLEAQPKARQEEALQALILAEHNYQFALTEESLCRVHVVK</sequence>
<dbReference type="Pfam" id="PF13193">
    <property type="entry name" value="AMP-binding_C"/>
    <property type="match status" value="1"/>
</dbReference>
<dbReference type="PANTHER" id="PTHR45527:SF1">
    <property type="entry name" value="FATTY ACID SYNTHASE"/>
    <property type="match status" value="1"/>
</dbReference>
<dbReference type="InterPro" id="IPR023213">
    <property type="entry name" value="CAT-like_dom_sf"/>
</dbReference>
<dbReference type="SUPFAM" id="SSF47336">
    <property type="entry name" value="ACP-like"/>
    <property type="match status" value="1"/>
</dbReference>
<dbReference type="InterPro" id="IPR045851">
    <property type="entry name" value="AMP-bd_C_sf"/>
</dbReference>
<dbReference type="OrthoDB" id="9030879at2"/>
<comment type="caution">
    <text evidence="5">The sequence shown here is derived from an EMBL/GenBank/DDBJ whole genome shotgun (WGS) entry which is preliminary data.</text>
</comment>
<dbReference type="Gene3D" id="3.40.50.980">
    <property type="match status" value="2"/>
</dbReference>
<dbReference type="GO" id="GO:0043041">
    <property type="term" value="P:amino acid activation for nonribosomal peptide biosynthetic process"/>
    <property type="evidence" value="ECO:0007669"/>
    <property type="project" value="TreeGrafter"/>
</dbReference>
<dbReference type="InterPro" id="IPR009081">
    <property type="entry name" value="PP-bd_ACP"/>
</dbReference>
<feature type="non-terminal residue" evidence="5">
    <location>
        <position position="820"/>
    </location>
</feature>
<dbReference type="PROSITE" id="PS00455">
    <property type="entry name" value="AMP_BINDING"/>
    <property type="match status" value="1"/>
</dbReference>
<dbReference type="Gene3D" id="1.10.1200.10">
    <property type="entry name" value="ACP-like"/>
    <property type="match status" value="1"/>
</dbReference>
<dbReference type="InterPro" id="IPR000873">
    <property type="entry name" value="AMP-dep_synth/lig_dom"/>
</dbReference>
<gene>
    <name evidence="5" type="ORF">CEX98_21995</name>
</gene>
<reference evidence="6" key="1">
    <citation type="journal article" date="2019" name="Genome Announc.">
        <title>Draft Genome Sequence of Pseudoalteromonas piscicida Strain 36Y ROTHPW, an Hypersaline Seawater Isolate from the South Coast of Sonora, Mexico.</title>
        <authorList>
            <person name="Sanchez-Diaz R."/>
            <person name="Molina-Garza Z.J."/>
            <person name="Cruz-Suarez L.E."/>
            <person name="Selvin J."/>
            <person name="Kiran G.S."/>
            <person name="Ibarra-Gamez J.C."/>
            <person name="Gomez-Gil B."/>
            <person name="Galaviz-Silva L."/>
        </authorList>
    </citation>
    <scope>NUCLEOTIDE SEQUENCE [LARGE SCALE GENOMIC DNA]</scope>
    <source>
        <strain evidence="6">36Y_RITHPW</strain>
    </source>
</reference>
<evidence type="ECO:0000313" key="6">
    <source>
        <dbReference type="Proteomes" id="UP000228621"/>
    </source>
</evidence>
<evidence type="ECO:0000313" key="5">
    <source>
        <dbReference type="EMBL" id="PCK29593.1"/>
    </source>
</evidence>
<dbReference type="EMBL" id="NKHF01000129">
    <property type="protein sequence ID" value="PCK29593.1"/>
    <property type="molecule type" value="Genomic_DNA"/>
</dbReference>
<dbReference type="FunFam" id="3.40.50.980:FF:000001">
    <property type="entry name" value="Non-ribosomal peptide synthetase"/>
    <property type="match status" value="1"/>
</dbReference>
<dbReference type="RefSeq" id="WP_143484382.1">
    <property type="nucleotide sequence ID" value="NZ_NKHF01000129.1"/>
</dbReference>
<keyword evidence="3" id="KW-0597">Phosphoprotein</keyword>
<evidence type="ECO:0000256" key="3">
    <source>
        <dbReference type="ARBA" id="ARBA00022553"/>
    </source>
</evidence>
<dbReference type="Proteomes" id="UP000228621">
    <property type="component" value="Unassembled WGS sequence"/>
</dbReference>
<dbReference type="InterPro" id="IPR001242">
    <property type="entry name" value="Condensation_dom"/>
</dbReference>
<dbReference type="FunFam" id="1.10.1200.10:FF:000016">
    <property type="entry name" value="Non-ribosomal peptide synthase"/>
    <property type="match status" value="1"/>
</dbReference>
<dbReference type="Pfam" id="PF00550">
    <property type="entry name" value="PP-binding"/>
    <property type="match status" value="1"/>
</dbReference>
<keyword evidence="2" id="KW-0596">Phosphopantetheine</keyword>
<name>A0A2A5JJG5_PSEO7</name>
<dbReference type="PANTHER" id="PTHR45527">
    <property type="entry name" value="NONRIBOSOMAL PEPTIDE SYNTHETASE"/>
    <property type="match status" value="1"/>
</dbReference>
<dbReference type="PROSITE" id="PS50075">
    <property type="entry name" value="CARRIER"/>
    <property type="match status" value="1"/>
</dbReference>
<dbReference type="GO" id="GO:0005737">
    <property type="term" value="C:cytoplasm"/>
    <property type="evidence" value="ECO:0007669"/>
    <property type="project" value="TreeGrafter"/>
</dbReference>
<dbReference type="InterPro" id="IPR025110">
    <property type="entry name" value="AMP-bd_C"/>
</dbReference>
<dbReference type="GO" id="GO:0072330">
    <property type="term" value="P:monocarboxylic acid biosynthetic process"/>
    <property type="evidence" value="ECO:0007669"/>
    <property type="project" value="UniProtKB-ARBA"/>
</dbReference>